<dbReference type="AlphaFoldDB" id="A0A183AEM3"/>
<evidence type="ECO:0000313" key="2">
    <source>
        <dbReference type="EMBL" id="VDP75447.1"/>
    </source>
</evidence>
<feature type="chain" id="PRO_5043138012" evidence="1">
    <location>
        <begin position="23"/>
        <end position="100"/>
    </location>
</feature>
<proteinExistence type="predicted"/>
<accession>A0A183AEM3</accession>
<gene>
    <name evidence="2" type="ORF">ECPE_LOCUS5408</name>
</gene>
<dbReference type="WBParaSite" id="ECPE_0000542101-mRNA-1">
    <property type="protein sequence ID" value="ECPE_0000542101-mRNA-1"/>
    <property type="gene ID" value="ECPE_0000542101"/>
</dbReference>
<evidence type="ECO:0000256" key="1">
    <source>
        <dbReference type="SAM" id="SignalP"/>
    </source>
</evidence>
<organism evidence="4">
    <name type="scientific">Echinostoma caproni</name>
    <dbReference type="NCBI Taxonomy" id="27848"/>
    <lineage>
        <taxon>Eukaryota</taxon>
        <taxon>Metazoa</taxon>
        <taxon>Spiralia</taxon>
        <taxon>Lophotrochozoa</taxon>
        <taxon>Platyhelminthes</taxon>
        <taxon>Trematoda</taxon>
        <taxon>Digenea</taxon>
        <taxon>Plagiorchiida</taxon>
        <taxon>Echinostomata</taxon>
        <taxon>Echinostomatoidea</taxon>
        <taxon>Echinostomatidae</taxon>
        <taxon>Echinostoma</taxon>
    </lineage>
</organism>
<evidence type="ECO:0000313" key="3">
    <source>
        <dbReference type="Proteomes" id="UP000272942"/>
    </source>
</evidence>
<keyword evidence="1" id="KW-0732">Signal</keyword>
<keyword evidence="3" id="KW-1185">Reference proteome</keyword>
<evidence type="ECO:0000313" key="4">
    <source>
        <dbReference type="WBParaSite" id="ECPE_0000542101-mRNA-1"/>
    </source>
</evidence>
<dbReference type="Proteomes" id="UP000272942">
    <property type="component" value="Unassembled WGS sequence"/>
</dbReference>
<name>A0A183AEM3_9TREM</name>
<protein>
    <submittedName>
        <fullName evidence="4">Secreted protein</fullName>
    </submittedName>
</protein>
<dbReference type="EMBL" id="UZAN01042258">
    <property type="protein sequence ID" value="VDP75447.1"/>
    <property type="molecule type" value="Genomic_DNA"/>
</dbReference>
<reference evidence="4" key="1">
    <citation type="submission" date="2016-06" db="UniProtKB">
        <authorList>
            <consortium name="WormBaseParasite"/>
        </authorList>
    </citation>
    <scope>IDENTIFICATION</scope>
</reference>
<reference evidence="2 3" key="2">
    <citation type="submission" date="2018-11" db="EMBL/GenBank/DDBJ databases">
        <authorList>
            <consortium name="Pathogen Informatics"/>
        </authorList>
    </citation>
    <scope>NUCLEOTIDE SEQUENCE [LARGE SCALE GENOMIC DNA]</scope>
    <source>
        <strain evidence="2 3">Egypt</strain>
    </source>
</reference>
<feature type="signal peptide" evidence="1">
    <location>
        <begin position="1"/>
        <end position="22"/>
    </location>
</feature>
<sequence>MASRKLCVLEAVLFIPFFIRLASDGKALGGRTEACASASNERFIADTDSRFKLGTSIGGVCVLCATGAHGSPDAASVCDCVGLRSGVDCSDSFTRSALLG</sequence>